<evidence type="ECO:0000256" key="6">
    <source>
        <dbReference type="SAM" id="Phobius"/>
    </source>
</evidence>
<evidence type="ECO:0000259" key="7">
    <source>
        <dbReference type="Pfam" id="PF02687"/>
    </source>
</evidence>
<evidence type="ECO:0000313" key="9">
    <source>
        <dbReference type="EMBL" id="RHW49871.1"/>
    </source>
</evidence>
<evidence type="ECO:0000259" key="8">
    <source>
        <dbReference type="Pfam" id="PF12704"/>
    </source>
</evidence>
<dbReference type="PANTHER" id="PTHR30287:SF1">
    <property type="entry name" value="INNER MEMBRANE PROTEIN"/>
    <property type="match status" value="1"/>
</dbReference>
<keyword evidence="5 6" id="KW-0472">Membrane</keyword>
<proteinExistence type="predicted"/>
<dbReference type="InterPro" id="IPR003838">
    <property type="entry name" value="ABC3_permease_C"/>
</dbReference>
<dbReference type="Pfam" id="PF12704">
    <property type="entry name" value="MacB_PCD"/>
    <property type="match status" value="1"/>
</dbReference>
<comment type="subcellular location">
    <subcellularLocation>
        <location evidence="1">Cell membrane</location>
        <topology evidence="1">Multi-pass membrane protein</topology>
    </subcellularLocation>
</comment>
<gene>
    <name evidence="9" type="ORF">DS831_06830</name>
</gene>
<evidence type="ECO:0000256" key="5">
    <source>
        <dbReference type="ARBA" id="ARBA00023136"/>
    </source>
</evidence>
<keyword evidence="3 6" id="KW-0812">Transmembrane</keyword>
<feature type="transmembrane region" description="Helical" evidence="6">
    <location>
        <begin position="372"/>
        <end position="393"/>
    </location>
</feature>
<dbReference type="InterPro" id="IPR025857">
    <property type="entry name" value="MacB_PCD"/>
</dbReference>
<feature type="transmembrane region" description="Helical" evidence="6">
    <location>
        <begin position="420"/>
        <end position="444"/>
    </location>
</feature>
<organism evidence="9 10">
    <name type="scientific">Bombilactobacillus bombi</name>
    <dbReference type="NCBI Taxonomy" id="1303590"/>
    <lineage>
        <taxon>Bacteria</taxon>
        <taxon>Bacillati</taxon>
        <taxon>Bacillota</taxon>
        <taxon>Bacilli</taxon>
        <taxon>Lactobacillales</taxon>
        <taxon>Lactobacillaceae</taxon>
        <taxon>Bombilactobacillus</taxon>
    </lineage>
</organism>
<feature type="transmembrane region" description="Helical" evidence="6">
    <location>
        <begin position="825"/>
        <end position="843"/>
    </location>
</feature>
<evidence type="ECO:0000313" key="10">
    <source>
        <dbReference type="Proteomes" id="UP000284109"/>
    </source>
</evidence>
<dbReference type="PANTHER" id="PTHR30287">
    <property type="entry name" value="MEMBRANE COMPONENT OF PREDICTED ABC SUPERFAMILY METABOLITE UPTAKE TRANSPORTER"/>
    <property type="match status" value="1"/>
</dbReference>
<accession>A0A3R6W9A8</accession>
<feature type="transmembrane region" description="Helical" evidence="6">
    <location>
        <begin position="731"/>
        <end position="750"/>
    </location>
</feature>
<dbReference type="Proteomes" id="UP000284109">
    <property type="component" value="Unassembled WGS sequence"/>
</dbReference>
<dbReference type="EMBL" id="QOCR01000004">
    <property type="protein sequence ID" value="RHW49871.1"/>
    <property type="molecule type" value="Genomic_DNA"/>
</dbReference>
<evidence type="ECO:0000256" key="1">
    <source>
        <dbReference type="ARBA" id="ARBA00004651"/>
    </source>
</evidence>
<comment type="caution">
    <text evidence="9">The sequence shown here is derived from an EMBL/GenBank/DDBJ whole genome shotgun (WGS) entry which is preliminary data.</text>
</comment>
<dbReference type="OrthoDB" id="5137249at2"/>
<feature type="transmembrane region" description="Helical" evidence="6">
    <location>
        <begin position="496"/>
        <end position="516"/>
    </location>
</feature>
<reference evidence="9 10" key="1">
    <citation type="submission" date="2018-07" db="EMBL/GenBank/DDBJ databases">
        <title>Genome sequences of six Lactobacillus spp. isolated from bumble bee guts.</title>
        <authorList>
            <person name="Motta E.V.S."/>
            <person name="Moran N.A."/>
        </authorList>
    </citation>
    <scope>NUCLEOTIDE SEQUENCE [LARGE SCALE GENOMIC DNA]</scope>
    <source>
        <strain evidence="9 10">BI-1.1</strain>
    </source>
</reference>
<sequence>MKKILRKNIWREFQFSFSRFLSVTILLALGVFVLVGLKSTGTDMRLTANQYYQQHHLADAQLTSNLPLTKSDQNKIQNQLKKHHGQSFSVAEQQDSIIAHSQDVIRLQNLTTNVSQAKLVKGHFPHHKNEIVLNVQDQNHYKIGDWLKLEKKNSRNLKHQNLKIVGFVTSSDYLDKSQLGTTTLKNGRVNTFGYLKQSAFKKFHPTIIKLNFNNVNRQAYNDTYERQIQKNVDQLQHSMNTLAKDKNQQLQRHWQNIYQQKALQLQQLLQFNSPVLNQQIIQGQNQLQQLKNKIKQIPPVEYTIQTRSDYNYGYNTFGEEAKRIDILSNVFPYVFFIVALIVCFTTMSRMASEKREELGLLTGLGYSHFDAIKVFLVYGSLSGLLGAAIGAYLGSTFLTTKIYEAYSANYALPSLTIQPVWTWILVASVIAFAVAVLPALSVALQELRSEPAILLQPTVPTKGGKILLEKLTWVWQKISFKYQVTFRNIFRYKTRMLMTIIGIFGCTALLITGFGIRDSLTGIVKTQYQQLIHYDEVNIFKPGVTTTQKNNYLQKIKKHNNVKQAQLINYQSMYVRGKQNINNQEVTLLAASNFQQLNKFVSLKTINEQPIESKNLQGIVVTQKLAESMHLEVGDYLKFENKIGQQYQARIGAISKMYAGHFIFMTAAQYQHILGQQFIANSLIVNNKQRSSQKINHLSTWLNRQPETLTIIRSDTIKDAINYILDGLNNLIFIIIICSSLLALVVLYTLTNINVSERLRELATMKVIGFYQSEVVMSIFRETIFLTIGGIILGFGGGYLLHHYIMQTLPPQNVMVSMYLRNSNFLISTIMTLIFAIFVMIIMSQKIKKIDMLAALKAVD</sequence>
<dbReference type="GO" id="GO:0005886">
    <property type="term" value="C:plasma membrane"/>
    <property type="evidence" value="ECO:0007669"/>
    <property type="project" value="UniProtKB-SubCell"/>
</dbReference>
<evidence type="ECO:0000256" key="4">
    <source>
        <dbReference type="ARBA" id="ARBA00022989"/>
    </source>
</evidence>
<dbReference type="InterPro" id="IPR038766">
    <property type="entry name" value="Membrane_comp_ABC_pdt"/>
</dbReference>
<dbReference type="Pfam" id="PF02687">
    <property type="entry name" value="FtsX"/>
    <property type="match status" value="2"/>
</dbReference>
<protein>
    <submittedName>
        <fullName evidence="9">ABC transporter permease</fullName>
    </submittedName>
</protein>
<feature type="domain" description="MacB-like periplasmic core" evidence="8">
    <location>
        <begin position="497"/>
        <end position="674"/>
    </location>
</feature>
<keyword evidence="10" id="KW-1185">Reference proteome</keyword>
<name>A0A3R6W9A8_9LACO</name>
<dbReference type="AlphaFoldDB" id="A0A3R6W9A8"/>
<feature type="transmembrane region" description="Helical" evidence="6">
    <location>
        <begin position="784"/>
        <end position="805"/>
    </location>
</feature>
<keyword evidence="4 6" id="KW-1133">Transmembrane helix</keyword>
<feature type="domain" description="ABC3 transporter permease C-terminal" evidence="7">
    <location>
        <begin position="329"/>
        <end position="443"/>
    </location>
</feature>
<evidence type="ECO:0000256" key="3">
    <source>
        <dbReference type="ARBA" id="ARBA00022692"/>
    </source>
</evidence>
<keyword evidence="2" id="KW-1003">Cell membrane</keyword>
<feature type="transmembrane region" description="Helical" evidence="6">
    <location>
        <begin position="330"/>
        <end position="351"/>
    </location>
</feature>
<evidence type="ECO:0000256" key="2">
    <source>
        <dbReference type="ARBA" id="ARBA00022475"/>
    </source>
</evidence>
<feature type="domain" description="ABC3 transporter permease C-terminal" evidence="7">
    <location>
        <begin position="733"/>
        <end position="851"/>
    </location>
</feature>
<dbReference type="RefSeq" id="WP_118901811.1">
    <property type="nucleotide sequence ID" value="NZ_QOCR01000004.1"/>
</dbReference>
<feature type="transmembrane region" description="Helical" evidence="6">
    <location>
        <begin position="20"/>
        <end position="37"/>
    </location>
</feature>